<organism evidence="2 3">
    <name type="scientific">Cudoniella acicularis</name>
    <dbReference type="NCBI Taxonomy" id="354080"/>
    <lineage>
        <taxon>Eukaryota</taxon>
        <taxon>Fungi</taxon>
        <taxon>Dikarya</taxon>
        <taxon>Ascomycota</taxon>
        <taxon>Pezizomycotina</taxon>
        <taxon>Leotiomycetes</taxon>
        <taxon>Helotiales</taxon>
        <taxon>Tricladiaceae</taxon>
        <taxon>Cudoniella</taxon>
    </lineage>
</organism>
<evidence type="ECO:0000313" key="3">
    <source>
        <dbReference type="Proteomes" id="UP000566819"/>
    </source>
</evidence>
<feature type="compositionally biased region" description="Polar residues" evidence="1">
    <location>
        <begin position="17"/>
        <end position="46"/>
    </location>
</feature>
<keyword evidence="3" id="KW-1185">Reference proteome</keyword>
<proteinExistence type="predicted"/>
<reference evidence="2 3" key="1">
    <citation type="submission" date="2020-03" db="EMBL/GenBank/DDBJ databases">
        <title>Draft Genome Sequence of Cudoniella acicularis.</title>
        <authorList>
            <person name="Buettner E."/>
            <person name="Kellner H."/>
        </authorList>
    </citation>
    <scope>NUCLEOTIDE SEQUENCE [LARGE SCALE GENOMIC DNA]</scope>
    <source>
        <strain evidence="2 3">DSM 108380</strain>
    </source>
</reference>
<name>A0A8H4RUV2_9HELO</name>
<comment type="caution">
    <text evidence="2">The sequence shown here is derived from an EMBL/GenBank/DDBJ whole genome shotgun (WGS) entry which is preliminary data.</text>
</comment>
<dbReference type="AlphaFoldDB" id="A0A8H4RUV2"/>
<gene>
    <name evidence="2" type="ORF">G7Y89_g1637</name>
</gene>
<evidence type="ECO:0000256" key="1">
    <source>
        <dbReference type="SAM" id="MobiDB-lite"/>
    </source>
</evidence>
<sequence length="262" mass="29106">MDYRTLSSSAIPKPGSQVPQSSNQSAVYPTYHNSSQHQGTGSGTQVSTAASLSSILNKPTMTQIAQQNNTMIVVGSLNKRKPAQPPAGNPKGAFITPYAQQMASQHSRFGTLPPDTQVLQEAWVGMFLKSLGICIGGFRWTREGKGYKCATLCHFVTDDLIIECRGGYLVRESGYLVDTLEPNTQDIWSGPYYPATAISIYSAADIKKVMRMPLESRESVAREILEKQRRELVEALKNDKQRVIKEKTRQILLESWQLGQMY</sequence>
<dbReference type="Proteomes" id="UP000566819">
    <property type="component" value="Unassembled WGS sequence"/>
</dbReference>
<evidence type="ECO:0000313" key="2">
    <source>
        <dbReference type="EMBL" id="KAF4636455.1"/>
    </source>
</evidence>
<protein>
    <submittedName>
        <fullName evidence="2">Uncharacterized protein</fullName>
    </submittedName>
</protein>
<dbReference type="OrthoDB" id="3443855at2759"/>
<feature type="compositionally biased region" description="Polar residues" evidence="1">
    <location>
        <begin position="1"/>
        <end position="10"/>
    </location>
</feature>
<feature type="region of interest" description="Disordered" evidence="1">
    <location>
        <begin position="1"/>
        <end position="46"/>
    </location>
</feature>
<dbReference type="EMBL" id="JAAMPI010000065">
    <property type="protein sequence ID" value="KAF4636455.1"/>
    <property type="molecule type" value="Genomic_DNA"/>
</dbReference>
<accession>A0A8H4RUV2</accession>